<dbReference type="InterPro" id="IPR011009">
    <property type="entry name" value="Kinase-like_dom_sf"/>
</dbReference>
<dbReference type="InterPro" id="IPR000719">
    <property type="entry name" value="Prot_kinase_dom"/>
</dbReference>
<dbReference type="FunFam" id="1.10.510.10:FF:000497">
    <property type="entry name" value="Phosphoinositide 3-kinase regulatory subunit"/>
    <property type="match status" value="1"/>
</dbReference>
<evidence type="ECO:0000256" key="8">
    <source>
        <dbReference type="ARBA" id="ARBA00022777"/>
    </source>
</evidence>
<dbReference type="Pfam" id="PF00069">
    <property type="entry name" value="Pkinase"/>
    <property type="match status" value="1"/>
</dbReference>
<keyword evidence="5" id="KW-0808">Transferase</keyword>
<feature type="domain" description="Protein kinase" evidence="13">
    <location>
        <begin position="26"/>
        <end position="319"/>
    </location>
</feature>
<keyword evidence="3" id="KW-0723">Serine/threonine-protein kinase</keyword>
<evidence type="ECO:0000313" key="14">
    <source>
        <dbReference type="Ensembl" id="ENSAOCP00000063118.1"/>
    </source>
</evidence>
<evidence type="ECO:0000256" key="12">
    <source>
        <dbReference type="SAM" id="MobiDB-lite"/>
    </source>
</evidence>
<dbReference type="Ensembl" id="ENSAOCT00000043459.1">
    <property type="protein sequence ID" value="ENSAOCP00000063118.1"/>
    <property type="gene ID" value="ENSAOCG00000011056.2"/>
</dbReference>
<feature type="repeat" description="HEAT" evidence="10">
    <location>
        <begin position="452"/>
        <end position="482"/>
    </location>
</feature>
<dbReference type="InterPro" id="IPR036322">
    <property type="entry name" value="WD40_repeat_dom_sf"/>
</dbReference>
<evidence type="ECO:0000256" key="7">
    <source>
        <dbReference type="ARBA" id="ARBA00022741"/>
    </source>
</evidence>
<dbReference type="EC" id="2.7.11.1" evidence="2"/>
<dbReference type="InterPro" id="IPR001680">
    <property type="entry name" value="WD40_rpt"/>
</dbReference>
<reference evidence="14" key="3">
    <citation type="submission" date="2025-09" db="UniProtKB">
        <authorList>
            <consortium name="Ensembl"/>
        </authorList>
    </citation>
    <scope>IDENTIFICATION</scope>
</reference>
<feature type="region of interest" description="Disordered" evidence="12">
    <location>
        <begin position="826"/>
        <end position="845"/>
    </location>
</feature>
<evidence type="ECO:0000313" key="15">
    <source>
        <dbReference type="Proteomes" id="UP001501940"/>
    </source>
</evidence>
<dbReference type="Pfam" id="PF22956">
    <property type="entry name" value="VPS15-like_hel"/>
    <property type="match status" value="1"/>
</dbReference>
<keyword evidence="7" id="KW-0547">Nucleotide-binding</keyword>
<evidence type="ECO:0000256" key="3">
    <source>
        <dbReference type="ARBA" id="ARBA00022527"/>
    </source>
</evidence>
<evidence type="ECO:0000256" key="9">
    <source>
        <dbReference type="ARBA" id="ARBA00022840"/>
    </source>
</evidence>
<dbReference type="FunFam" id="1.25.10.10:FF:000100">
    <property type="entry name" value="phosphoinositide 3-kinase regulatory subunit 4"/>
    <property type="match status" value="1"/>
</dbReference>
<accession>A0AAQ5ZAJ1</accession>
<evidence type="ECO:0000256" key="10">
    <source>
        <dbReference type="PROSITE-ProRule" id="PRU00103"/>
    </source>
</evidence>
<feature type="region of interest" description="Disordered" evidence="12">
    <location>
        <begin position="1239"/>
        <end position="1259"/>
    </location>
</feature>
<dbReference type="Gene3D" id="1.25.10.10">
    <property type="entry name" value="Leucine-rich Repeat Variant"/>
    <property type="match status" value="2"/>
</dbReference>
<dbReference type="GO" id="GO:0005776">
    <property type="term" value="C:autophagosome"/>
    <property type="evidence" value="ECO:0007669"/>
    <property type="project" value="UniProtKB-SubCell"/>
</dbReference>
<dbReference type="SUPFAM" id="SSF48371">
    <property type="entry name" value="ARM repeat"/>
    <property type="match status" value="1"/>
</dbReference>
<evidence type="ECO:0000256" key="6">
    <source>
        <dbReference type="ARBA" id="ARBA00022737"/>
    </source>
</evidence>
<dbReference type="InterPro" id="IPR015943">
    <property type="entry name" value="WD40/YVTN_repeat-like_dom_sf"/>
</dbReference>
<dbReference type="CDD" id="cd13980">
    <property type="entry name" value="STKc_Vps15"/>
    <property type="match status" value="1"/>
</dbReference>
<dbReference type="FunFam" id="2.130.10.10:FF:000319">
    <property type="entry name" value="Phosphoinositide 3-kinase regulatory subunit 4"/>
    <property type="match status" value="1"/>
</dbReference>
<dbReference type="GO" id="GO:0034272">
    <property type="term" value="C:phosphatidylinositol 3-kinase complex, class III, type II"/>
    <property type="evidence" value="ECO:0007669"/>
    <property type="project" value="TreeGrafter"/>
</dbReference>
<reference evidence="14" key="2">
    <citation type="submission" date="2025-08" db="UniProtKB">
        <authorList>
            <consortium name="Ensembl"/>
        </authorList>
    </citation>
    <scope>IDENTIFICATION</scope>
</reference>
<protein>
    <recommendedName>
        <fullName evidence="2">non-specific serine/threonine protein kinase</fullName>
        <ecNumber evidence="2">2.7.11.1</ecNumber>
    </recommendedName>
</protein>
<keyword evidence="9" id="KW-0067">ATP-binding</keyword>
<dbReference type="Gene3D" id="1.10.510.10">
    <property type="entry name" value="Transferase(Phosphotransferase) domain 1"/>
    <property type="match status" value="1"/>
</dbReference>
<organism evidence="14 15">
    <name type="scientific">Amphiprion ocellaris</name>
    <name type="common">Clown anemonefish</name>
    <dbReference type="NCBI Taxonomy" id="80972"/>
    <lineage>
        <taxon>Eukaryota</taxon>
        <taxon>Metazoa</taxon>
        <taxon>Chordata</taxon>
        <taxon>Craniata</taxon>
        <taxon>Vertebrata</taxon>
        <taxon>Euteleostomi</taxon>
        <taxon>Actinopterygii</taxon>
        <taxon>Neopterygii</taxon>
        <taxon>Teleostei</taxon>
        <taxon>Neoteleostei</taxon>
        <taxon>Acanthomorphata</taxon>
        <taxon>Ovalentaria</taxon>
        <taxon>Pomacentridae</taxon>
        <taxon>Amphiprion</taxon>
    </lineage>
</organism>
<dbReference type="PROSITE" id="PS50011">
    <property type="entry name" value="PROTEIN_KINASE_DOM"/>
    <property type="match status" value="1"/>
</dbReference>
<dbReference type="SUPFAM" id="SSF56112">
    <property type="entry name" value="Protein kinase-like (PK-like)"/>
    <property type="match status" value="1"/>
</dbReference>
<gene>
    <name evidence="14" type="primary">PIK3R4</name>
</gene>
<dbReference type="GO" id="GO:0004674">
    <property type="term" value="F:protein serine/threonine kinase activity"/>
    <property type="evidence" value="ECO:0007669"/>
    <property type="project" value="UniProtKB-KW"/>
</dbReference>
<evidence type="ECO:0000256" key="11">
    <source>
        <dbReference type="PROSITE-ProRule" id="PRU00221"/>
    </source>
</evidence>
<dbReference type="SMART" id="SM00220">
    <property type="entry name" value="S_TKc"/>
    <property type="match status" value="1"/>
</dbReference>
<keyword evidence="15" id="KW-1185">Reference proteome</keyword>
<dbReference type="InterPro" id="IPR008271">
    <property type="entry name" value="Ser/Thr_kinase_AS"/>
</dbReference>
<sequence length="1291" mass="144977">MGNQLAGIAPSQILSVDSYFSDIHDHEYDKSLGSTRFFKVARAKHREGLVVVKVFAIQDPSLPLTSYKQELEELKIRLHSCQNCLPFQKTSLTEKAAILFRQYVRDNLYDRISTRPFLNNVEKRWLAFQILNAVDQAHKAGVRHGDIKTENVMVTSWNWVLLTDFASFKPTYLPEDNPADFNYFFDTSRRRTCYIAPERFVDGSMFTTESDQNTPLVDLTNNNQRSRGELKQAMDIFSAGCVIAELFTEGVPLFDLSQLLAYRKGLFQTEQVLMKIEDRSIRELVAQMVQREPEKRLTAEEYLKQQRGKAFPDIFYTFLQPYMAQFAKETFQSADERVLVIRKDLDNILHNLDGMLSSREEQGLIVLVSVITSCLQTLHSCDSKLAALELILHLAPRLGVDILLDRITPYLLHFCNDPVPRVRAQAVRTLAKVLALVKEVPRNDVNIYPEYILPGIAHLAQDDATIVRLAYAENIAHLAESALRFLELVQENNVNTEQDLSSEDAEETLHPNENYDSELQALHEMVQQKVVTLLSDSENIVKQSLMENGITRLCVFFGRQKANDVLLSHMITFLNDKNDWHLRGAFFDSIVGVAAYVGWQSSSILKPLLQQGLSDTEEFVIYKALNALTCMCQLGLLQKPHIYEFVSDIAPFLCHPNLWIRYGAVGFITVVAQHLNVADVYCKLMPHLNPFITQPIIQIDKELVLLSVLKEPVSRSIFDYALRSKDIASLFRHLLLRQKKRAGSIPECPTPEDPAIAQLLKKLLSQGMTEAEEDKLLALKDFMLKSNKAKANMGEQSHLGEAVQTGVIDLATLGITGRQVDLVKPKAEAEDKRARKHTKQDSTMNEEWKSMFGSQEPPSSQAVTVTPSLQRCSFTGVCLSLESLFNFSILGSPAVPVLQSVASGPAYQRRINTCKAELQQLVQQKREQCSAERMAKHMMESAEWESRPPPPGWHPKGLLVAHLHEHKAAVNRIRVSDEHSIFATASNDGTVKVWDSQKMEGKTTTTRSVLTYSRIGGHVKTLTFCQGSHYLAVASDNGSIQLLAVEANKPPKSPKVCVPLRSLDLQEDGCAVDIHHFNSGAQSVLAYATVNGSLVGWDLRSNSNAWTLRHDLRLGLITSFTVDMHQCWLCLAVQGNNEVSMWDMETGDRKFTLWASSAPPLSEMQPSPHSVHGIYCSPADGNPLLLTAGSDMRIRFWDLAYPERSYIVAGGANDSLHCPSVLYSRKIIEGTEVVQEIHSKQKSGVVEDSPRRGPESLPVGHHDIITDIATFQTTQGFIVTSSRDGIVKVWK</sequence>
<dbReference type="InterPro" id="IPR016024">
    <property type="entry name" value="ARM-type_fold"/>
</dbReference>
<keyword evidence="6" id="KW-0677">Repeat</keyword>
<feature type="repeat" description="WD" evidence="11">
    <location>
        <begin position="1258"/>
        <end position="1291"/>
    </location>
</feature>
<dbReference type="Pfam" id="PF00400">
    <property type="entry name" value="WD40"/>
    <property type="match status" value="2"/>
</dbReference>
<dbReference type="GO" id="GO:0006623">
    <property type="term" value="P:protein targeting to vacuole"/>
    <property type="evidence" value="ECO:0007669"/>
    <property type="project" value="TreeGrafter"/>
</dbReference>
<evidence type="ECO:0000256" key="2">
    <source>
        <dbReference type="ARBA" id="ARBA00012513"/>
    </source>
</evidence>
<keyword evidence="4 11" id="KW-0853">WD repeat</keyword>
<dbReference type="Proteomes" id="UP001501940">
    <property type="component" value="Chromosome 9"/>
</dbReference>
<dbReference type="SMART" id="SM00320">
    <property type="entry name" value="WD40"/>
    <property type="match status" value="4"/>
</dbReference>
<dbReference type="GO" id="GO:0071561">
    <property type="term" value="C:nucleus-vacuole junction"/>
    <property type="evidence" value="ECO:0007669"/>
    <property type="project" value="TreeGrafter"/>
</dbReference>
<dbReference type="SUPFAM" id="SSF50978">
    <property type="entry name" value="WD40 repeat-like"/>
    <property type="match status" value="1"/>
</dbReference>
<dbReference type="GeneTree" id="ENSGT00390000016225"/>
<evidence type="ECO:0000256" key="1">
    <source>
        <dbReference type="ARBA" id="ARBA00004419"/>
    </source>
</evidence>
<evidence type="ECO:0000256" key="4">
    <source>
        <dbReference type="ARBA" id="ARBA00022574"/>
    </source>
</evidence>
<name>A0AAQ5ZAJ1_AMPOC</name>
<dbReference type="InterPro" id="IPR055231">
    <property type="entry name" value="2AA_helical"/>
</dbReference>
<feature type="repeat" description="WD" evidence="11">
    <location>
        <begin position="963"/>
        <end position="1004"/>
    </location>
</feature>
<keyword evidence="8" id="KW-0418">Kinase</keyword>
<dbReference type="FunFam" id="1.25.10.10:FF:000154">
    <property type="entry name" value="Phosphoinositide 3-kinase regulatory subunit 4"/>
    <property type="match status" value="1"/>
</dbReference>
<dbReference type="InterPro" id="IPR011989">
    <property type="entry name" value="ARM-like"/>
</dbReference>
<dbReference type="PANTHER" id="PTHR17583:SF0">
    <property type="entry name" value="PHOSPHOINOSITIDE 3-KINASE REGULATORY SUBUNIT 4"/>
    <property type="match status" value="1"/>
</dbReference>
<dbReference type="PROSITE" id="PS00108">
    <property type="entry name" value="PROTEIN_KINASE_ST"/>
    <property type="match status" value="1"/>
</dbReference>
<dbReference type="PROSITE" id="PS50082">
    <property type="entry name" value="WD_REPEATS_2"/>
    <property type="match status" value="2"/>
</dbReference>
<proteinExistence type="predicted"/>
<feature type="compositionally biased region" description="Basic and acidic residues" evidence="12">
    <location>
        <begin position="1248"/>
        <end position="1259"/>
    </location>
</feature>
<dbReference type="GO" id="GO:0016236">
    <property type="term" value="P:macroautophagy"/>
    <property type="evidence" value="ECO:0007669"/>
    <property type="project" value="InterPro"/>
</dbReference>
<dbReference type="PANTHER" id="PTHR17583">
    <property type="entry name" value="PHOSPHOINOSITIDE 3-KINASE REGULATORY SUBUNIT 4"/>
    <property type="match status" value="1"/>
</dbReference>
<dbReference type="InterPro" id="IPR045162">
    <property type="entry name" value="Vps15-like"/>
</dbReference>
<feature type="repeat" description="HEAT" evidence="10">
    <location>
        <begin position="407"/>
        <end position="439"/>
    </location>
</feature>
<dbReference type="GO" id="GO:0005524">
    <property type="term" value="F:ATP binding"/>
    <property type="evidence" value="ECO:0007669"/>
    <property type="project" value="UniProtKB-KW"/>
</dbReference>
<reference evidence="14 15" key="1">
    <citation type="submission" date="2022-01" db="EMBL/GenBank/DDBJ databases">
        <title>A chromosome-scale genome assembly of the false clownfish, Amphiprion ocellaris.</title>
        <authorList>
            <person name="Ryu T."/>
        </authorList>
    </citation>
    <scope>NUCLEOTIDE SEQUENCE [LARGE SCALE GENOMIC DNA]</scope>
</reference>
<dbReference type="PROSITE" id="PS50294">
    <property type="entry name" value="WD_REPEATS_REGION"/>
    <property type="match status" value="2"/>
</dbReference>
<evidence type="ECO:0000256" key="5">
    <source>
        <dbReference type="ARBA" id="ARBA00022679"/>
    </source>
</evidence>
<evidence type="ECO:0000259" key="13">
    <source>
        <dbReference type="PROSITE" id="PS50011"/>
    </source>
</evidence>
<dbReference type="GO" id="GO:0005770">
    <property type="term" value="C:late endosome"/>
    <property type="evidence" value="ECO:0007669"/>
    <property type="project" value="TreeGrafter"/>
</dbReference>
<dbReference type="PROSITE" id="PS50077">
    <property type="entry name" value="HEAT_REPEAT"/>
    <property type="match status" value="2"/>
</dbReference>
<dbReference type="GO" id="GO:0034271">
    <property type="term" value="C:phosphatidylinositol 3-kinase complex, class III, type I"/>
    <property type="evidence" value="ECO:0007669"/>
    <property type="project" value="TreeGrafter"/>
</dbReference>
<dbReference type="GO" id="GO:0045324">
    <property type="term" value="P:late endosome to vacuole transport"/>
    <property type="evidence" value="ECO:0007669"/>
    <property type="project" value="InterPro"/>
</dbReference>
<dbReference type="Gene3D" id="2.130.10.10">
    <property type="entry name" value="YVTN repeat-like/Quinoprotein amine dehydrogenase"/>
    <property type="match status" value="1"/>
</dbReference>
<comment type="subcellular location">
    <subcellularLocation>
        <location evidence="1">Cytoplasmic vesicle</location>
        <location evidence="1">Autophagosome</location>
    </subcellularLocation>
</comment>
<dbReference type="InterPro" id="IPR021133">
    <property type="entry name" value="HEAT_type_2"/>
</dbReference>